<accession>A0A5M9HDI8</accession>
<keyword evidence="3 5" id="KW-0663">Pyridoxal phosphate</keyword>
<dbReference type="Gene3D" id="3.40.50.1100">
    <property type="match status" value="2"/>
</dbReference>
<gene>
    <name evidence="7" type="ORF">F1649_09100</name>
</gene>
<feature type="domain" description="Tryptophan synthase beta chain-like PALP" evidence="6">
    <location>
        <begin position="17"/>
        <end position="282"/>
    </location>
</feature>
<sequence>MFAFEIYSPEEEIFHPLFKEKEVRVFLKRDDMIHPFISGNKWRKLKYNLIKAREEDKNHLITFGGVWSNHLLATACAAAKFGFKATAFVRGEGVASETLFLCRMFGMELKFTERDAYRNKRLLFDTFYSNDTSAFFIDEGGAGAEAVQGCSELVTELKGNYQHIFCAAGTGTTAAGILKGLLINNSRALLHVIPVLKGAEFLKEEVNKHFIDNPLYEIHNSYHFGGYAKTQPDLLNFISDFSASTGILADQVYTGKMMYGVFDLIRQDYFPSGTNILAVHTGGLFGLLGLKEKMTFKTQSGH</sequence>
<dbReference type="AlphaFoldDB" id="A0A5M9HDI8"/>
<dbReference type="EMBL" id="VWNE01000012">
    <property type="protein sequence ID" value="KAA8483338.1"/>
    <property type="molecule type" value="Genomic_DNA"/>
</dbReference>
<feature type="active site" description="Nucleophile" evidence="4">
    <location>
        <position position="68"/>
    </location>
</feature>
<dbReference type="Proteomes" id="UP000322918">
    <property type="component" value="Unassembled WGS sequence"/>
</dbReference>
<keyword evidence="8" id="KW-1185">Reference proteome</keyword>
<evidence type="ECO:0000259" key="6">
    <source>
        <dbReference type="Pfam" id="PF00291"/>
    </source>
</evidence>
<dbReference type="InterPro" id="IPR027278">
    <property type="entry name" value="ACCD_DCysDesulf"/>
</dbReference>
<evidence type="ECO:0000256" key="1">
    <source>
        <dbReference type="ARBA" id="ARBA00001933"/>
    </source>
</evidence>
<dbReference type="PIRSF" id="PIRSF006278">
    <property type="entry name" value="ACCD_DCysDesulf"/>
    <property type="match status" value="1"/>
</dbReference>
<protein>
    <submittedName>
        <fullName evidence="7">Pyridoxal-phosphate dependent enzyme</fullName>
    </submittedName>
</protein>
<feature type="modified residue" description="N6-(pyridoxal phosphate)lysine" evidence="5">
    <location>
        <position position="41"/>
    </location>
</feature>
<evidence type="ECO:0000256" key="3">
    <source>
        <dbReference type="ARBA" id="ARBA00022898"/>
    </source>
</evidence>
<dbReference type="GO" id="GO:0019148">
    <property type="term" value="F:D-cysteine desulfhydrase activity"/>
    <property type="evidence" value="ECO:0007669"/>
    <property type="project" value="TreeGrafter"/>
</dbReference>
<dbReference type="OrthoDB" id="9801249at2"/>
<evidence type="ECO:0000256" key="4">
    <source>
        <dbReference type="PIRSR" id="PIRSR006278-1"/>
    </source>
</evidence>
<evidence type="ECO:0000313" key="7">
    <source>
        <dbReference type="EMBL" id="KAA8483338.1"/>
    </source>
</evidence>
<name>A0A5M9HDI8_9SPHI</name>
<evidence type="ECO:0000256" key="2">
    <source>
        <dbReference type="ARBA" id="ARBA00008639"/>
    </source>
</evidence>
<evidence type="ECO:0000313" key="8">
    <source>
        <dbReference type="Proteomes" id="UP000322918"/>
    </source>
</evidence>
<dbReference type="PANTHER" id="PTHR43780:SF2">
    <property type="entry name" value="1-AMINOCYCLOPROPANE-1-CARBOXYLATE DEAMINASE-RELATED"/>
    <property type="match status" value="1"/>
</dbReference>
<reference evidence="7 8" key="1">
    <citation type="submission" date="2019-09" db="EMBL/GenBank/DDBJ databases">
        <title>Pararcticibacter amylolyticus gen. nov., sp. nov., isolated from a rottenly hemp rope, and reclassification of Pedobacter tournemirensis as Pararcticibacter tournemirensis comb. nov.</title>
        <authorList>
            <person name="Cai Y."/>
        </authorList>
    </citation>
    <scope>NUCLEOTIDE SEQUENCE [LARGE SCALE GENOMIC DNA]</scope>
    <source>
        <strain evidence="7 8">TF5-37.2-LB10</strain>
    </source>
</reference>
<comment type="cofactor">
    <cofactor evidence="1">
        <name>pyridoxal 5'-phosphate</name>
        <dbReference type="ChEBI" id="CHEBI:597326"/>
    </cofactor>
</comment>
<organism evidence="7 8">
    <name type="scientific">Arcticibacter tournemirensis</name>
    <dbReference type="NCBI Taxonomy" id="699437"/>
    <lineage>
        <taxon>Bacteria</taxon>
        <taxon>Pseudomonadati</taxon>
        <taxon>Bacteroidota</taxon>
        <taxon>Sphingobacteriia</taxon>
        <taxon>Sphingobacteriales</taxon>
        <taxon>Sphingobacteriaceae</taxon>
        <taxon>Arcticibacter</taxon>
    </lineage>
</organism>
<dbReference type="RefSeq" id="WP_141815248.1">
    <property type="nucleotide sequence ID" value="NZ_VFPL01000001.1"/>
</dbReference>
<comment type="caution">
    <text evidence="7">The sequence shown here is derived from an EMBL/GenBank/DDBJ whole genome shotgun (WGS) entry which is preliminary data.</text>
</comment>
<dbReference type="InterPro" id="IPR036052">
    <property type="entry name" value="TrpB-like_PALP_sf"/>
</dbReference>
<dbReference type="InterPro" id="IPR001926">
    <property type="entry name" value="TrpB-like_PALP"/>
</dbReference>
<evidence type="ECO:0000256" key="5">
    <source>
        <dbReference type="PIRSR" id="PIRSR006278-2"/>
    </source>
</evidence>
<comment type="similarity">
    <text evidence="2">Belongs to the ACC deaminase/D-cysteine desulfhydrase family.</text>
</comment>
<dbReference type="SUPFAM" id="SSF53686">
    <property type="entry name" value="Tryptophan synthase beta subunit-like PLP-dependent enzymes"/>
    <property type="match status" value="1"/>
</dbReference>
<dbReference type="PANTHER" id="PTHR43780">
    <property type="entry name" value="1-AMINOCYCLOPROPANE-1-CARBOXYLATE DEAMINASE-RELATED"/>
    <property type="match status" value="1"/>
</dbReference>
<dbReference type="Pfam" id="PF00291">
    <property type="entry name" value="PALP"/>
    <property type="match status" value="1"/>
</dbReference>
<proteinExistence type="inferred from homology"/>